<keyword evidence="6 8" id="KW-1133">Transmembrane helix</keyword>
<organism evidence="11 12">
    <name type="scientific">Ensifer adhaerens</name>
    <name type="common">Sinorhizobium morelense</name>
    <dbReference type="NCBI Taxonomy" id="106592"/>
    <lineage>
        <taxon>Bacteria</taxon>
        <taxon>Pseudomonadati</taxon>
        <taxon>Pseudomonadota</taxon>
        <taxon>Alphaproteobacteria</taxon>
        <taxon>Hyphomicrobiales</taxon>
        <taxon>Rhizobiaceae</taxon>
        <taxon>Sinorhizobium/Ensifer group</taxon>
        <taxon>Ensifer</taxon>
    </lineage>
</organism>
<keyword evidence="11" id="KW-0449">Lipoprotein</keyword>
<gene>
    <name evidence="11" type="ORF">P4B07_05185</name>
</gene>
<feature type="domain" description="MacB-like periplasmic core" evidence="10">
    <location>
        <begin position="52"/>
        <end position="265"/>
    </location>
</feature>
<evidence type="ECO:0000259" key="10">
    <source>
        <dbReference type="Pfam" id="PF12704"/>
    </source>
</evidence>
<comment type="similarity">
    <text evidence="2">Belongs to the ABC-4 integral membrane protein family. LolC/E subfamily.</text>
</comment>
<dbReference type="GeneID" id="29518231"/>
<evidence type="ECO:0000256" key="5">
    <source>
        <dbReference type="ARBA" id="ARBA00022692"/>
    </source>
</evidence>
<dbReference type="RefSeq" id="WP_064816985.1">
    <property type="nucleotide sequence ID" value="NZ_CP015880.1"/>
</dbReference>
<dbReference type="EMBL" id="CP121308">
    <property type="protein sequence ID" value="WFP91771.1"/>
    <property type="molecule type" value="Genomic_DNA"/>
</dbReference>
<feature type="domain" description="ABC3 transporter permease C-terminal" evidence="9">
    <location>
        <begin position="296"/>
        <end position="429"/>
    </location>
</feature>
<evidence type="ECO:0000313" key="12">
    <source>
        <dbReference type="Proteomes" id="UP001214094"/>
    </source>
</evidence>
<feature type="transmembrane region" description="Helical" evidence="8">
    <location>
        <begin position="337"/>
        <end position="366"/>
    </location>
</feature>
<evidence type="ECO:0000256" key="7">
    <source>
        <dbReference type="ARBA" id="ARBA00023136"/>
    </source>
</evidence>
<keyword evidence="12" id="KW-1185">Reference proteome</keyword>
<proteinExistence type="inferred from homology"/>
<evidence type="ECO:0000259" key="9">
    <source>
        <dbReference type="Pfam" id="PF02687"/>
    </source>
</evidence>
<evidence type="ECO:0000256" key="1">
    <source>
        <dbReference type="ARBA" id="ARBA00004651"/>
    </source>
</evidence>
<feature type="transmembrane region" description="Helical" evidence="8">
    <location>
        <begin position="403"/>
        <end position="422"/>
    </location>
</feature>
<evidence type="ECO:0000256" key="6">
    <source>
        <dbReference type="ARBA" id="ARBA00022989"/>
    </source>
</evidence>
<dbReference type="Pfam" id="PF12704">
    <property type="entry name" value="MacB_PCD"/>
    <property type="match status" value="1"/>
</dbReference>
<keyword evidence="3" id="KW-0813">Transport</keyword>
<sequence length="436" mass="47245">MTAVTENQVQAAERPEKSSSRPFSAFERMVAWRYLRSRRKEAFISVIAGFSFIGIMLGVATLIIVMAVMNGFRTELISRILGINGHMIVQPIDGPLNNYPELATKFSGVKGVTMAIPMVEGQVLAQGVGDSSTGALVRGIRADDLSKMKSVSDHIQSGDLVGFASGSGVAIGSRMAEQLGITVGGTITLTSPNGDVTPLGMNPRVKAYTVSAIYEIGMSEYDSTIIFMPLEEAQLFFNAEGLVQSIEIFVEHPDVVEELRQPIEDAAGRQIFITDWRDRNKTFFSALQVERNVMFMILTLIVLVAALNIISGLIMLVKDKGSDIAILRTMGATSGSVMRIFFMTGAAIGVAGTVAGVALGVVVCLNIESIRQFFSWISGTTLFSPELYFLSQLPADMNADETALVIVMALTLSFLATIFPAWRASRLDPVQALRYE</sequence>
<evidence type="ECO:0000256" key="3">
    <source>
        <dbReference type="ARBA" id="ARBA00022448"/>
    </source>
</evidence>
<evidence type="ECO:0000256" key="8">
    <source>
        <dbReference type="SAM" id="Phobius"/>
    </source>
</evidence>
<dbReference type="NCBIfam" id="TIGR02212">
    <property type="entry name" value="lolCE"/>
    <property type="match status" value="1"/>
</dbReference>
<name>A0ABY8HI09_ENSAD</name>
<feature type="transmembrane region" description="Helical" evidence="8">
    <location>
        <begin position="293"/>
        <end position="317"/>
    </location>
</feature>
<evidence type="ECO:0000256" key="4">
    <source>
        <dbReference type="ARBA" id="ARBA00022475"/>
    </source>
</evidence>
<dbReference type="PANTHER" id="PTHR30489:SF0">
    <property type="entry name" value="LIPOPROTEIN-RELEASING SYSTEM TRANSMEMBRANE PROTEIN LOLE"/>
    <property type="match status" value="1"/>
</dbReference>
<evidence type="ECO:0000313" key="11">
    <source>
        <dbReference type="EMBL" id="WFP91771.1"/>
    </source>
</evidence>
<keyword evidence="5 8" id="KW-0812">Transmembrane</keyword>
<dbReference type="InterPro" id="IPR025857">
    <property type="entry name" value="MacB_PCD"/>
</dbReference>
<feature type="transmembrane region" description="Helical" evidence="8">
    <location>
        <begin position="42"/>
        <end position="69"/>
    </location>
</feature>
<dbReference type="InterPro" id="IPR003838">
    <property type="entry name" value="ABC3_permease_C"/>
</dbReference>
<dbReference type="PANTHER" id="PTHR30489">
    <property type="entry name" value="LIPOPROTEIN-RELEASING SYSTEM TRANSMEMBRANE PROTEIN LOLE"/>
    <property type="match status" value="1"/>
</dbReference>
<keyword evidence="4" id="KW-1003">Cell membrane</keyword>
<protein>
    <submittedName>
        <fullName evidence="11">Lipoprotein-releasing ABC transporter permease subunit</fullName>
    </submittedName>
</protein>
<dbReference type="Pfam" id="PF02687">
    <property type="entry name" value="FtsX"/>
    <property type="match status" value="1"/>
</dbReference>
<dbReference type="InterPro" id="IPR051447">
    <property type="entry name" value="Lipoprotein-release_system"/>
</dbReference>
<dbReference type="InterPro" id="IPR011925">
    <property type="entry name" value="LolCE_TM"/>
</dbReference>
<dbReference type="Proteomes" id="UP001214094">
    <property type="component" value="Chromosome"/>
</dbReference>
<reference evidence="11 12" key="1">
    <citation type="submission" date="2023-03" db="EMBL/GenBank/DDBJ databases">
        <title>Comparative genome and transcriptome analysis combination mining strategies for increasing vitamin B12 production of Ensifer adhaerens strain.</title>
        <authorList>
            <person name="Yongheng L."/>
        </authorList>
    </citation>
    <scope>NUCLEOTIDE SEQUENCE [LARGE SCALE GENOMIC DNA]</scope>
    <source>
        <strain evidence="11 12">Casida A-T305</strain>
    </source>
</reference>
<comment type="subcellular location">
    <subcellularLocation>
        <location evidence="1">Cell membrane</location>
        <topology evidence="1">Multi-pass membrane protein</topology>
    </subcellularLocation>
</comment>
<accession>A0ABY8HI09</accession>
<keyword evidence="7 8" id="KW-0472">Membrane</keyword>
<evidence type="ECO:0000256" key="2">
    <source>
        <dbReference type="ARBA" id="ARBA00005236"/>
    </source>
</evidence>